<keyword evidence="1" id="KW-0560">Oxidoreductase</keyword>
<gene>
    <name evidence="3" type="ORF">HMPREF9103_02072</name>
</gene>
<evidence type="ECO:0000259" key="2">
    <source>
        <dbReference type="Pfam" id="PF00248"/>
    </source>
</evidence>
<organism evidence="3 4">
    <name type="scientific">Lentilactobacillus parafarraginis F0439</name>
    <dbReference type="NCBI Taxonomy" id="797515"/>
    <lineage>
        <taxon>Bacteria</taxon>
        <taxon>Bacillati</taxon>
        <taxon>Bacillota</taxon>
        <taxon>Bacilli</taxon>
        <taxon>Lactobacillales</taxon>
        <taxon>Lactobacillaceae</taxon>
        <taxon>Lentilactobacillus</taxon>
    </lineage>
</organism>
<dbReference type="SUPFAM" id="SSF51430">
    <property type="entry name" value="NAD(P)-linked oxidoreductase"/>
    <property type="match status" value="1"/>
</dbReference>
<sequence length="330" mass="36529">MCIIIKLRNQRRNYDMAKTVTIGKSDVTTTPLGLGTNAVGGHNLFPNLDEEAGMAAVRAALDSGITLLDTAFAYGLGRSEELIGKVLKDYDRSKVIVATKGAQIVHDGQTTISNQPDDLKRFVEASLKRLQTDYLDIFYIHFPDETTAKDQAVATLQSLKEQGLIRAIGVSNFSLQQLKQANKNHQVDVIENQYSLVHRQPERDLFPYLRSEHISFVPFFPLASGLLTGKYENQPQSFPKDDMRSQDPNFSGNRFKAINEAVAGLSPIAANHDATIAQTVLAWYIKNPDVTAVIPGAKTPEQVTSNAKALNISLTDEEYNMIDNAFKPFE</sequence>
<dbReference type="Pfam" id="PF00248">
    <property type="entry name" value="Aldo_ket_red"/>
    <property type="match status" value="1"/>
</dbReference>
<proteinExistence type="predicted"/>
<dbReference type="InterPro" id="IPR050523">
    <property type="entry name" value="AKR_Detox_Biosynth"/>
</dbReference>
<dbReference type="PATRIC" id="fig|797515.3.peg.1880"/>
<dbReference type="eggNOG" id="COG0667">
    <property type="taxonomic scope" value="Bacteria"/>
</dbReference>
<evidence type="ECO:0000256" key="1">
    <source>
        <dbReference type="ARBA" id="ARBA00023002"/>
    </source>
</evidence>
<dbReference type="PROSITE" id="PS00062">
    <property type="entry name" value="ALDOKETO_REDUCTASE_2"/>
    <property type="match status" value="1"/>
</dbReference>
<dbReference type="InterPro" id="IPR036812">
    <property type="entry name" value="NAD(P)_OxRdtase_dom_sf"/>
</dbReference>
<keyword evidence="4" id="KW-1185">Reference proteome</keyword>
<dbReference type="PANTHER" id="PTHR43364">
    <property type="entry name" value="NADH-SPECIFIC METHYLGLYOXAL REDUCTASE-RELATED"/>
    <property type="match status" value="1"/>
</dbReference>
<dbReference type="Gene3D" id="3.20.20.100">
    <property type="entry name" value="NADP-dependent oxidoreductase domain"/>
    <property type="match status" value="1"/>
</dbReference>
<dbReference type="HOGENOM" id="CLU_023205_2_3_9"/>
<reference evidence="3 4" key="1">
    <citation type="submission" date="2011-09" db="EMBL/GenBank/DDBJ databases">
        <authorList>
            <person name="Weinstock G."/>
            <person name="Sodergren E."/>
            <person name="Clifton S."/>
            <person name="Fulton L."/>
            <person name="Fulton B."/>
            <person name="Courtney L."/>
            <person name="Fronick C."/>
            <person name="Harrison M."/>
            <person name="Strong C."/>
            <person name="Farmer C."/>
            <person name="Delahaunty K."/>
            <person name="Markovic C."/>
            <person name="Hall O."/>
            <person name="Minx P."/>
            <person name="Tomlinson C."/>
            <person name="Mitreva M."/>
            <person name="Hou S."/>
            <person name="Chen J."/>
            <person name="Wollam A."/>
            <person name="Pepin K.H."/>
            <person name="Johnson M."/>
            <person name="Bhonagiri V."/>
            <person name="Zhang X."/>
            <person name="Suruliraj S."/>
            <person name="Warren W."/>
            <person name="Chinwalla A."/>
            <person name="Mardis E.R."/>
            <person name="Wilson R.K."/>
        </authorList>
    </citation>
    <scope>NUCLEOTIDE SEQUENCE [LARGE SCALE GENOMIC DNA]</scope>
    <source>
        <strain evidence="3 4">F0439</strain>
    </source>
</reference>
<dbReference type="AlphaFoldDB" id="G9ZQR4"/>
<dbReference type="EMBL" id="AGEY01000150">
    <property type="protein sequence ID" value="EHL97127.1"/>
    <property type="molecule type" value="Genomic_DNA"/>
</dbReference>
<dbReference type="InterPro" id="IPR023210">
    <property type="entry name" value="NADP_OxRdtase_dom"/>
</dbReference>
<dbReference type="STRING" id="797515.HMPREF9103_02072"/>
<evidence type="ECO:0000313" key="4">
    <source>
        <dbReference type="Proteomes" id="UP000004625"/>
    </source>
</evidence>
<accession>G9ZQR4</accession>
<dbReference type="PRINTS" id="PR00069">
    <property type="entry name" value="ALDKETRDTASE"/>
</dbReference>
<name>G9ZQR4_9LACO</name>
<feature type="domain" description="NADP-dependent oxidoreductase" evidence="2">
    <location>
        <begin position="31"/>
        <end position="324"/>
    </location>
</feature>
<dbReference type="FunFam" id="3.20.20.100:FF:000004">
    <property type="entry name" value="Oxidoreductase, aldo/keto reductase"/>
    <property type="match status" value="1"/>
</dbReference>
<dbReference type="GO" id="GO:0016491">
    <property type="term" value="F:oxidoreductase activity"/>
    <property type="evidence" value="ECO:0007669"/>
    <property type="project" value="UniProtKB-KW"/>
</dbReference>
<protein>
    <submittedName>
        <fullName evidence="3">Protein IolS</fullName>
    </submittedName>
</protein>
<evidence type="ECO:0000313" key="3">
    <source>
        <dbReference type="EMBL" id="EHL97127.1"/>
    </source>
</evidence>
<dbReference type="InterPro" id="IPR020471">
    <property type="entry name" value="AKR"/>
</dbReference>
<dbReference type="GO" id="GO:0005829">
    <property type="term" value="C:cytosol"/>
    <property type="evidence" value="ECO:0007669"/>
    <property type="project" value="UniProtKB-ARBA"/>
</dbReference>
<comment type="caution">
    <text evidence="3">The sequence shown here is derived from an EMBL/GenBank/DDBJ whole genome shotgun (WGS) entry which is preliminary data.</text>
</comment>
<dbReference type="Proteomes" id="UP000004625">
    <property type="component" value="Unassembled WGS sequence"/>
</dbReference>
<dbReference type="PANTHER" id="PTHR43364:SF4">
    <property type="entry name" value="NAD(P)-LINKED OXIDOREDUCTASE SUPERFAMILY PROTEIN"/>
    <property type="match status" value="1"/>
</dbReference>
<dbReference type="InterPro" id="IPR018170">
    <property type="entry name" value="Aldo/ket_reductase_CS"/>
</dbReference>